<reference evidence="5 6" key="1">
    <citation type="submission" date="2021-07" db="EMBL/GenBank/DDBJ databases">
        <title>Paenibacillus radiodurans sp. nov., isolated from the southeastern edge of Tengger Desert.</title>
        <authorList>
            <person name="Zhang G."/>
        </authorList>
    </citation>
    <scope>NUCLEOTIDE SEQUENCE [LARGE SCALE GENOMIC DNA]</scope>
    <source>
        <strain evidence="5 6">CCM 7311</strain>
    </source>
</reference>
<evidence type="ECO:0000259" key="4">
    <source>
        <dbReference type="Pfam" id="PF00724"/>
    </source>
</evidence>
<feature type="region of interest" description="Disordered" evidence="3">
    <location>
        <begin position="1"/>
        <end position="25"/>
    </location>
</feature>
<proteinExistence type="predicted"/>
<dbReference type="EMBL" id="JAHZIK010003711">
    <property type="protein sequence ID" value="MBW7462228.1"/>
    <property type="molecule type" value="Genomic_DNA"/>
</dbReference>
<dbReference type="InterPro" id="IPR051799">
    <property type="entry name" value="NADH_flavin_oxidoreductase"/>
</dbReference>
<dbReference type="Pfam" id="PF00724">
    <property type="entry name" value="Oxidored_FMN"/>
    <property type="match status" value="1"/>
</dbReference>
<dbReference type="SUPFAM" id="SSF51395">
    <property type="entry name" value="FMN-linked oxidoreductases"/>
    <property type="match status" value="1"/>
</dbReference>
<evidence type="ECO:0000256" key="1">
    <source>
        <dbReference type="ARBA" id="ARBA00022630"/>
    </source>
</evidence>
<evidence type="ECO:0000313" key="6">
    <source>
        <dbReference type="Proteomes" id="UP001519887"/>
    </source>
</evidence>
<keyword evidence="6" id="KW-1185">Reference proteome</keyword>
<feature type="non-terminal residue" evidence="5">
    <location>
        <position position="1"/>
    </location>
</feature>
<evidence type="ECO:0000256" key="2">
    <source>
        <dbReference type="ARBA" id="ARBA00023002"/>
    </source>
</evidence>
<keyword evidence="1" id="KW-0285">Flavoprotein</keyword>
<evidence type="ECO:0000256" key="3">
    <source>
        <dbReference type="SAM" id="MobiDB-lite"/>
    </source>
</evidence>
<keyword evidence="2" id="KW-0560">Oxidoreductase</keyword>
<comment type="caution">
    <text evidence="5">The sequence shown here is derived from an EMBL/GenBank/DDBJ whole genome shotgun (WGS) entry which is preliminary data.</text>
</comment>
<accession>A0ABS7CMU9</accession>
<feature type="domain" description="NADH:flavin oxidoreductase/NADH oxidase N-terminal" evidence="4">
    <location>
        <begin position="21"/>
        <end position="114"/>
    </location>
</feature>
<gene>
    <name evidence="5" type="ORF">K0U00_50075</name>
</gene>
<feature type="non-terminal residue" evidence="5">
    <location>
        <position position="114"/>
    </location>
</feature>
<evidence type="ECO:0000313" key="5">
    <source>
        <dbReference type="EMBL" id="MBW7462228.1"/>
    </source>
</evidence>
<protein>
    <submittedName>
        <fullName evidence="5">12-oxophytodienoate reductase</fullName>
    </submittedName>
</protein>
<dbReference type="Proteomes" id="UP001519887">
    <property type="component" value="Unassembled WGS sequence"/>
</dbReference>
<organism evidence="5 6">
    <name type="scientific">Paenibacillus sepulcri</name>
    <dbReference type="NCBI Taxonomy" id="359917"/>
    <lineage>
        <taxon>Bacteria</taxon>
        <taxon>Bacillati</taxon>
        <taxon>Bacillota</taxon>
        <taxon>Bacilli</taxon>
        <taxon>Bacillales</taxon>
        <taxon>Paenibacillaceae</taxon>
        <taxon>Paenibacillus</taxon>
    </lineage>
</organism>
<sequence length="114" mass="12430">VLQSADPESLPIGPSGLDLHGNPVTTPMTETDIRLIIDAYANAASDAKRLGFDGIEIHGGHGYLIDQFFWKHTNRRSDRYGGDDYGGRTRFAAEVIASVRKAVGADFPIMLRIS</sequence>
<name>A0ABS7CMU9_9BACL</name>
<dbReference type="PANTHER" id="PTHR43656">
    <property type="entry name" value="BINDING OXIDOREDUCTASE, PUTATIVE (AFU_ORTHOLOGUE AFUA_2G08260)-RELATED"/>
    <property type="match status" value="1"/>
</dbReference>
<dbReference type="Gene3D" id="3.20.20.70">
    <property type="entry name" value="Aldolase class I"/>
    <property type="match status" value="1"/>
</dbReference>
<dbReference type="InterPro" id="IPR013785">
    <property type="entry name" value="Aldolase_TIM"/>
</dbReference>
<dbReference type="PANTHER" id="PTHR43656:SF2">
    <property type="entry name" value="BINDING OXIDOREDUCTASE, PUTATIVE (AFU_ORTHOLOGUE AFUA_2G08260)-RELATED"/>
    <property type="match status" value="1"/>
</dbReference>
<dbReference type="InterPro" id="IPR001155">
    <property type="entry name" value="OxRdtase_FMN_N"/>
</dbReference>